<protein>
    <submittedName>
        <fullName evidence="2">DNA-binding domain-containing protein</fullName>
    </submittedName>
</protein>
<keyword evidence="2" id="KW-0238">DNA-binding</keyword>
<evidence type="ECO:0000259" key="1">
    <source>
        <dbReference type="Pfam" id="PF09836"/>
    </source>
</evidence>
<organism evidence="2 3">
    <name type="scientific">Variovorax defluvii</name>
    <dbReference type="NCBI Taxonomy" id="913761"/>
    <lineage>
        <taxon>Bacteria</taxon>
        <taxon>Pseudomonadati</taxon>
        <taxon>Pseudomonadota</taxon>
        <taxon>Betaproteobacteria</taxon>
        <taxon>Burkholderiales</taxon>
        <taxon>Comamonadaceae</taxon>
        <taxon>Variovorax</taxon>
    </lineage>
</organism>
<dbReference type="GO" id="GO:0003677">
    <property type="term" value="F:DNA binding"/>
    <property type="evidence" value="ECO:0007669"/>
    <property type="project" value="UniProtKB-KW"/>
</dbReference>
<dbReference type="EMBL" id="BAABGJ010000027">
    <property type="protein sequence ID" value="GAA4344357.1"/>
    <property type="molecule type" value="Genomic_DNA"/>
</dbReference>
<proteinExistence type="predicted"/>
<dbReference type="RefSeq" id="WP_345538515.1">
    <property type="nucleotide sequence ID" value="NZ_BAABGJ010000027.1"/>
</dbReference>
<dbReference type="InterPro" id="IPR018640">
    <property type="entry name" value="DUF2063"/>
</dbReference>
<reference evidence="3" key="1">
    <citation type="journal article" date="2019" name="Int. J. Syst. Evol. Microbiol.">
        <title>The Global Catalogue of Microorganisms (GCM) 10K type strain sequencing project: providing services to taxonomists for standard genome sequencing and annotation.</title>
        <authorList>
            <consortium name="The Broad Institute Genomics Platform"/>
            <consortium name="The Broad Institute Genome Sequencing Center for Infectious Disease"/>
            <person name="Wu L."/>
            <person name="Ma J."/>
        </authorList>
    </citation>
    <scope>NUCLEOTIDE SEQUENCE [LARGE SCALE GENOMIC DNA]</scope>
    <source>
        <strain evidence="3">JCM 17804</strain>
    </source>
</reference>
<accession>A0ABP8HTV2</accession>
<name>A0ABP8HTV2_9BURK</name>
<feature type="domain" description="Putative DNA-binding" evidence="1">
    <location>
        <begin position="7"/>
        <end position="99"/>
    </location>
</feature>
<gene>
    <name evidence="2" type="ORF">GCM10023165_27420</name>
</gene>
<comment type="caution">
    <text evidence="2">The sequence shown here is derived from an EMBL/GenBank/DDBJ whole genome shotgun (WGS) entry which is preliminary data.</text>
</comment>
<evidence type="ECO:0000313" key="3">
    <source>
        <dbReference type="Proteomes" id="UP001500975"/>
    </source>
</evidence>
<sequence>MLALPDTQVRMMNALLRRGDLAAATHLVRPGALPATRRLAIYRNNMVESLVAALRAVYPVSERLVGTAFFRQAARACIGLHPSRSGDLHEFGVDFPAFLRAWAPAFELPYLPDVAALEWAVHRAYHEAALPPLWPASLAAVPLDAQPGLRLSLQPSARFLCSPYPVLRIWLANQPGADETETVSLAEGGVRLLVMQQALEVVFVPLGDAELRWLCALHEGAGLGEACARALDLDGAFDIGGALGRHLALGLFTGMAT</sequence>
<dbReference type="InterPro" id="IPR044922">
    <property type="entry name" value="DUF2063_N_sf"/>
</dbReference>
<dbReference type="Pfam" id="PF09836">
    <property type="entry name" value="DUF2063"/>
    <property type="match status" value="1"/>
</dbReference>
<dbReference type="Gene3D" id="1.10.150.690">
    <property type="entry name" value="DUF2063"/>
    <property type="match status" value="1"/>
</dbReference>
<dbReference type="Proteomes" id="UP001500975">
    <property type="component" value="Unassembled WGS sequence"/>
</dbReference>
<keyword evidence="3" id="KW-1185">Reference proteome</keyword>
<evidence type="ECO:0000313" key="2">
    <source>
        <dbReference type="EMBL" id="GAA4344357.1"/>
    </source>
</evidence>